<dbReference type="Pfam" id="PF12318">
    <property type="entry name" value="FAD-SLDH"/>
    <property type="match status" value="1"/>
</dbReference>
<reference evidence="2" key="1">
    <citation type="journal article" date="2015" name="Int. J. Syst. Evol. Microbiol.">
        <title>Rhizobium oryzicola sp. nov., potential plant-growth-promoting endophytic bacteria isolated from rice roots.</title>
        <authorList>
            <person name="Zhang X.X."/>
            <person name="Gao J.S."/>
            <person name="Cao Y.H."/>
            <person name="Sheirdil R.A."/>
            <person name="Wang X.C."/>
            <person name="Zhang L."/>
        </authorList>
    </citation>
    <scope>NUCLEOTIDE SEQUENCE</scope>
    <source>
        <strain evidence="2">05753</strain>
    </source>
</reference>
<protein>
    <submittedName>
        <fullName evidence="2">Sugar dehydrogenase complex small subunit</fullName>
    </submittedName>
</protein>
<accession>A0ABT8SY15</accession>
<sequence length="176" mass="18989">MTTERDKTGSPMEYALRRRDLLRATVAVGGLATLSRIAMPVPAAASDDEAQRFTLLSEFLTGYTLDPVLGARYLAALAKRNKTFSSDISALQHVVEQSGVANMDAFLALKLADPNVMKTATNIVSAWYLGVVGEPEDAELITYREALMYRPTKGILSIPTYGPGPNGWGPKPGSKI</sequence>
<keyword evidence="3" id="KW-1185">Reference proteome</keyword>
<evidence type="ECO:0000256" key="1">
    <source>
        <dbReference type="SAM" id="Phobius"/>
    </source>
</evidence>
<dbReference type="RefSeq" id="WP_302077553.1">
    <property type="nucleotide sequence ID" value="NZ_JAUKWQ010000004.1"/>
</dbReference>
<feature type="transmembrane region" description="Helical" evidence="1">
    <location>
        <begin position="21"/>
        <end position="39"/>
    </location>
</feature>
<reference evidence="2" key="2">
    <citation type="submission" date="2023-07" db="EMBL/GenBank/DDBJ databases">
        <authorList>
            <person name="Sun H."/>
        </authorList>
    </citation>
    <scope>NUCLEOTIDE SEQUENCE</scope>
    <source>
        <strain evidence="2">05753</strain>
    </source>
</reference>
<dbReference type="PROSITE" id="PS51318">
    <property type="entry name" value="TAT"/>
    <property type="match status" value="1"/>
</dbReference>
<evidence type="ECO:0000313" key="3">
    <source>
        <dbReference type="Proteomes" id="UP001169006"/>
    </source>
</evidence>
<comment type="caution">
    <text evidence="2">The sequence shown here is derived from an EMBL/GenBank/DDBJ whole genome shotgun (WGS) entry which is preliminary data.</text>
</comment>
<proteinExistence type="predicted"/>
<dbReference type="Proteomes" id="UP001169006">
    <property type="component" value="Unassembled WGS sequence"/>
</dbReference>
<keyword evidence="1" id="KW-1133">Transmembrane helix</keyword>
<dbReference type="InterPro" id="IPR024651">
    <property type="entry name" value="FAD-SLDH_ssu"/>
</dbReference>
<gene>
    <name evidence="2" type="ORF">Q2T52_14850</name>
</gene>
<keyword evidence="1" id="KW-0472">Membrane</keyword>
<name>A0ABT8SY15_9HYPH</name>
<dbReference type="InterPro" id="IPR006311">
    <property type="entry name" value="TAT_signal"/>
</dbReference>
<organism evidence="2 3">
    <name type="scientific">Rhizobium oryzicola</name>
    <dbReference type="NCBI Taxonomy" id="1232668"/>
    <lineage>
        <taxon>Bacteria</taxon>
        <taxon>Pseudomonadati</taxon>
        <taxon>Pseudomonadota</taxon>
        <taxon>Alphaproteobacteria</taxon>
        <taxon>Hyphomicrobiales</taxon>
        <taxon>Rhizobiaceae</taxon>
        <taxon>Rhizobium/Agrobacterium group</taxon>
        <taxon>Rhizobium</taxon>
    </lineage>
</organism>
<keyword evidence="1" id="KW-0812">Transmembrane</keyword>
<dbReference type="EMBL" id="JAUKWQ010000004">
    <property type="protein sequence ID" value="MDO1583365.1"/>
    <property type="molecule type" value="Genomic_DNA"/>
</dbReference>
<evidence type="ECO:0000313" key="2">
    <source>
        <dbReference type="EMBL" id="MDO1583365.1"/>
    </source>
</evidence>